<feature type="domain" description="HMG box" evidence="3">
    <location>
        <begin position="28"/>
        <end position="98"/>
    </location>
</feature>
<dbReference type="OrthoDB" id="448466at2759"/>
<keyword evidence="5" id="KW-1185">Reference proteome</keyword>
<dbReference type="EMBL" id="JAAPAO010000940">
    <property type="protein sequence ID" value="KAF4652307.1"/>
    <property type="molecule type" value="Genomic_DNA"/>
</dbReference>
<keyword evidence="1" id="KW-0539">Nucleus</keyword>
<accession>A0A7J6KZG4</accession>
<dbReference type="SMART" id="SM00398">
    <property type="entry name" value="HMG"/>
    <property type="match status" value="1"/>
</dbReference>
<sequence length="101" mass="11038">MSSGASTAASSPGKDLLSEITTKTAAPPQRPCSAYLAFAREQLHNARKMNPSRPIDAAAFGVLAARQWMALTDEQRKPYMDAFDAKMEEYRMLRAAAMIDA</sequence>
<dbReference type="Gene3D" id="1.10.30.10">
    <property type="entry name" value="High mobility group box domain"/>
    <property type="match status" value="1"/>
</dbReference>
<comment type="caution">
    <text evidence="4">The sequence shown here is derived from an EMBL/GenBank/DDBJ whole genome shotgun (WGS) entry which is preliminary data.</text>
</comment>
<dbReference type="GO" id="GO:0005634">
    <property type="term" value="C:nucleus"/>
    <property type="evidence" value="ECO:0007669"/>
    <property type="project" value="UniProtKB-UniRule"/>
</dbReference>
<dbReference type="Pfam" id="PF00505">
    <property type="entry name" value="HMG_box"/>
    <property type="match status" value="1"/>
</dbReference>
<name>A0A7J6KZG4_PERCH</name>
<feature type="DNA-binding region" description="HMG box" evidence="1">
    <location>
        <begin position="28"/>
        <end position="98"/>
    </location>
</feature>
<organism evidence="4 5">
    <name type="scientific">Perkinsus chesapeaki</name>
    <name type="common">Clam parasite</name>
    <name type="synonym">Perkinsus andrewsi</name>
    <dbReference type="NCBI Taxonomy" id="330153"/>
    <lineage>
        <taxon>Eukaryota</taxon>
        <taxon>Sar</taxon>
        <taxon>Alveolata</taxon>
        <taxon>Perkinsozoa</taxon>
        <taxon>Perkinsea</taxon>
        <taxon>Perkinsida</taxon>
        <taxon>Perkinsidae</taxon>
        <taxon>Perkinsus</taxon>
    </lineage>
</organism>
<protein>
    <recommendedName>
        <fullName evidence="3">HMG box domain-containing protein</fullName>
    </recommendedName>
</protein>
<dbReference type="AlphaFoldDB" id="A0A7J6KZG4"/>
<dbReference type="InterPro" id="IPR036910">
    <property type="entry name" value="HMG_box_dom_sf"/>
</dbReference>
<keyword evidence="1" id="KW-0238">DNA-binding</keyword>
<dbReference type="PROSITE" id="PS50118">
    <property type="entry name" value="HMG_BOX_2"/>
    <property type="match status" value="1"/>
</dbReference>
<dbReference type="InterPro" id="IPR009071">
    <property type="entry name" value="HMG_box_dom"/>
</dbReference>
<dbReference type="SUPFAM" id="SSF47095">
    <property type="entry name" value="HMG-box"/>
    <property type="match status" value="1"/>
</dbReference>
<feature type="compositionally biased region" description="Low complexity" evidence="2">
    <location>
        <begin position="1"/>
        <end position="11"/>
    </location>
</feature>
<proteinExistence type="predicted"/>
<evidence type="ECO:0000259" key="3">
    <source>
        <dbReference type="PROSITE" id="PS50118"/>
    </source>
</evidence>
<feature type="region of interest" description="Disordered" evidence="2">
    <location>
        <begin position="1"/>
        <end position="28"/>
    </location>
</feature>
<dbReference type="GO" id="GO:0003677">
    <property type="term" value="F:DNA binding"/>
    <property type="evidence" value="ECO:0007669"/>
    <property type="project" value="UniProtKB-UniRule"/>
</dbReference>
<dbReference type="CDD" id="cd00084">
    <property type="entry name" value="HMG-box_SF"/>
    <property type="match status" value="1"/>
</dbReference>
<reference evidence="4 5" key="1">
    <citation type="submission" date="2020-04" db="EMBL/GenBank/DDBJ databases">
        <title>Perkinsus chesapeaki whole genome sequence.</title>
        <authorList>
            <person name="Bogema D.R."/>
        </authorList>
    </citation>
    <scope>NUCLEOTIDE SEQUENCE [LARGE SCALE GENOMIC DNA]</scope>
    <source>
        <strain evidence="4">ATCC PRA-425</strain>
    </source>
</reference>
<gene>
    <name evidence="4" type="ORF">FOL47_011171</name>
</gene>
<evidence type="ECO:0000313" key="5">
    <source>
        <dbReference type="Proteomes" id="UP000591131"/>
    </source>
</evidence>
<feature type="non-terminal residue" evidence="4">
    <location>
        <position position="101"/>
    </location>
</feature>
<evidence type="ECO:0000256" key="2">
    <source>
        <dbReference type="SAM" id="MobiDB-lite"/>
    </source>
</evidence>
<evidence type="ECO:0000256" key="1">
    <source>
        <dbReference type="PROSITE-ProRule" id="PRU00267"/>
    </source>
</evidence>
<dbReference type="Proteomes" id="UP000591131">
    <property type="component" value="Unassembled WGS sequence"/>
</dbReference>
<evidence type="ECO:0000313" key="4">
    <source>
        <dbReference type="EMBL" id="KAF4652307.1"/>
    </source>
</evidence>